<dbReference type="GO" id="GO:0000166">
    <property type="term" value="F:nucleotide binding"/>
    <property type="evidence" value="ECO:0007669"/>
    <property type="project" value="InterPro"/>
</dbReference>
<dbReference type="PANTHER" id="PTHR43377">
    <property type="entry name" value="BILIVERDIN REDUCTASE A"/>
    <property type="match status" value="1"/>
</dbReference>
<reference evidence="2 3" key="1">
    <citation type="submission" date="2019-07" db="EMBL/GenBank/DDBJ databases">
        <title>Complete Genome Sequence of Leptotrichia wadei Strain JCM16777.</title>
        <authorList>
            <person name="Watanabe S."/>
            <person name="Cui L."/>
        </authorList>
    </citation>
    <scope>NUCLEOTIDE SEQUENCE [LARGE SCALE GENOMIC DNA]</scope>
    <source>
        <strain evidence="2 3">JCM16777</strain>
    </source>
</reference>
<dbReference type="SUPFAM" id="SSF51735">
    <property type="entry name" value="NAD(P)-binding Rossmann-fold domains"/>
    <property type="match status" value="1"/>
</dbReference>
<evidence type="ECO:0000313" key="3">
    <source>
        <dbReference type="Proteomes" id="UP000321943"/>
    </source>
</evidence>
<organism evidence="2 3">
    <name type="scientific">Leptotrichia wadei</name>
    <dbReference type="NCBI Taxonomy" id="157687"/>
    <lineage>
        <taxon>Bacteria</taxon>
        <taxon>Fusobacteriati</taxon>
        <taxon>Fusobacteriota</taxon>
        <taxon>Fusobacteriia</taxon>
        <taxon>Fusobacteriales</taxon>
        <taxon>Leptotrichiaceae</taxon>
        <taxon>Leptotrichia</taxon>
    </lineage>
</organism>
<evidence type="ECO:0000259" key="1">
    <source>
        <dbReference type="Pfam" id="PF01408"/>
    </source>
</evidence>
<dbReference type="InterPro" id="IPR051450">
    <property type="entry name" value="Gfo/Idh/MocA_Oxidoreductases"/>
</dbReference>
<dbReference type="Gene3D" id="3.30.360.10">
    <property type="entry name" value="Dihydrodipicolinate Reductase, domain 2"/>
    <property type="match status" value="1"/>
</dbReference>
<proteinExistence type="predicted"/>
<dbReference type="Pfam" id="PF01408">
    <property type="entry name" value="GFO_IDH_MocA"/>
    <property type="match status" value="1"/>
</dbReference>
<dbReference type="InterPro" id="IPR036291">
    <property type="entry name" value="NAD(P)-bd_dom_sf"/>
</dbReference>
<gene>
    <name evidence="2" type="ORF">JCM16777_0134</name>
</gene>
<dbReference type="RefSeq" id="WP_018499766.1">
    <property type="nucleotide sequence ID" value="NZ_AP019829.2"/>
</dbReference>
<dbReference type="InterPro" id="IPR000683">
    <property type="entry name" value="Gfo/Idh/MocA-like_OxRdtase_N"/>
</dbReference>
<dbReference type="GeneID" id="84803500"/>
<evidence type="ECO:0000313" key="2">
    <source>
        <dbReference type="EMBL" id="BBM41910.1"/>
    </source>
</evidence>
<dbReference type="EMBL" id="AP019829">
    <property type="protein sequence ID" value="BBM41910.1"/>
    <property type="molecule type" value="Genomic_DNA"/>
</dbReference>
<dbReference type="Proteomes" id="UP000321943">
    <property type="component" value="Chromosome"/>
</dbReference>
<accession>A0A7U6QYG4</accession>
<dbReference type="KEGG" id="lwd:JCM16777_0134"/>
<feature type="domain" description="Gfo/Idh/MocA-like oxidoreductase N-terminal" evidence="1">
    <location>
        <begin position="2"/>
        <end position="107"/>
    </location>
</feature>
<dbReference type="AlphaFoldDB" id="A0A7U6QYG4"/>
<dbReference type="Gene3D" id="3.40.50.720">
    <property type="entry name" value="NAD(P)-binding Rossmann-like Domain"/>
    <property type="match status" value="1"/>
</dbReference>
<dbReference type="SUPFAM" id="SSF55347">
    <property type="entry name" value="Glyceraldehyde-3-phosphate dehydrogenase-like, C-terminal domain"/>
    <property type="match status" value="1"/>
</dbReference>
<protein>
    <submittedName>
        <fullName evidence="2">Oxidoreductase, NAD-binding domain protein</fullName>
    </submittedName>
</protein>
<name>A0A7U6QYG4_9FUSO</name>
<sequence length="299" mass="34589">MEVAVVGYGYWGKILKKYLDENNLFKVAGICDPLYVNSIKLEEILNNPNIESVFVCNPIDIHYSTVKILLEKKKNVFCEKPLSKSYKESIELFEIAKKNNVTLYVDYIYTNSPSINKIKEMKEKLGKILYIEANINQFGKFYENDDVFDVLGVHLISSINYILDKNIKVEKIIIKKENSKKIIENGSIVFLVEDIAGIMNCNLLSYEKERKIIFTCEKGIMIFNMLGEKTVKIIEHVEKDESFEENLIFEEKIDEVNNLKYVLEEFYNYVISKKSNEKIAIGVAKAIEQINILKNGCNL</sequence>
<dbReference type="PANTHER" id="PTHR43377:SF1">
    <property type="entry name" value="BILIVERDIN REDUCTASE A"/>
    <property type="match status" value="1"/>
</dbReference>